<feature type="region of interest" description="Disordered" evidence="5">
    <location>
        <begin position="147"/>
        <end position="184"/>
    </location>
</feature>
<dbReference type="PROSITE" id="PS51935">
    <property type="entry name" value="NLPC_P60"/>
    <property type="match status" value="1"/>
</dbReference>
<reference evidence="9" key="1">
    <citation type="submission" date="2022-06" db="EMBL/GenBank/DDBJ databases">
        <title>Vallitalea longa sp. nov., an anaerobic bacterium isolated from marine sediment.</title>
        <authorList>
            <person name="Hirano S."/>
            <person name="Terahara T."/>
            <person name="Mori K."/>
            <person name="Hamada M."/>
            <person name="Matsumoto R."/>
            <person name="Kobayashi T."/>
        </authorList>
    </citation>
    <scope>NUCLEOTIDE SEQUENCE</scope>
    <source>
        <strain evidence="9">SH18-1</strain>
    </source>
</reference>
<dbReference type="PANTHER" id="PTHR47053:SF1">
    <property type="entry name" value="MUREIN DD-ENDOPEPTIDASE MEPH-RELATED"/>
    <property type="match status" value="1"/>
</dbReference>
<keyword evidence="10" id="KW-1185">Reference proteome</keyword>
<keyword evidence="3 9" id="KW-0378">Hydrolase</keyword>
<dbReference type="RefSeq" id="WP_281816501.1">
    <property type="nucleotide sequence ID" value="NZ_BRLB01000009.1"/>
</dbReference>
<protein>
    <submittedName>
        <fullName evidence="9">Cell wall hydrolase</fullName>
    </submittedName>
</protein>
<feature type="compositionally biased region" description="Basic and acidic residues" evidence="5">
    <location>
        <begin position="153"/>
        <end position="167"/>
    </location>
</feature>
<feature type="signal peptide" evidence="6">
    <location>
        <begin position="1"/>
        <end position="25"/>
    </location>
</feature>
<evidence type="ECO:0000259" key="8">
    <source>
        <dbReference type="PROSITE" id="PS51935"/>
    </source>
</evidence>
<dbReference type="Pfam" id="PF00877">
    <property type="entry name" value="NLPC_P60"/>
    <property type="match status" value="1"/>
</dbReference>
<comment type="caution">
    <text evidence="9">The sequence shown here is derived from an EMBL/GenBank/DDBJ whole genome shotgun (WGS) entry which is preliminary data.</text>
</comment>
<evidence type="ECO:0000256" key="3">
    <source>
        <dbReference type="ARBA" id="ARBA00022801"/>
    </source>
</evidence>
<feature type="chain" id="PRO_5040735168" evidence="6">
    <location>
        <begin position="26"/>
        <end position="377"/>
    </location>
</feature>
<evidence type="ECO:0000256" key="2">
    <source>
        <dbReference type="ARBA" id="ARBA00022670"/>
    </source>
</evidence>
<keyword evidence="6" id="KW-0732">Signal</keyword>
<accession>A0A9W5YC31</accession>
<dbReference type="SMART" id="SM00287">
    <property type="entry name" value="SH3b"/>
    <property type="match status" value="3"/>
</dbReference>
<dbReference type="Pfam" id="PF08239">
    <property type="entry name" value="SH3_3"/>
    <property type="match status" value="2"/>
</dbReference>
<dbReference type="InterPro" id="IPR003646">
    <property type="entry name" value="SH3-like_bac-type"/>
</dbReference>
<comment type="similarity">
    <text evidence="1">Belongs to the peptidase C40 family.</text>
</comment>
<evidence type="ECO:0000313" key="9">
    <source>
        <dbReference type="EMBL" id="GKX30374.1"/>
    </source>
</evidence>
<evidence type="ECO:0000256" key="1">
    <source>
        <dbReference type="ARBA" id="ARBA00007074"/>
    </source>
</evidence>
<sequence length="377" mass="41592">MKKRGIKKLALGILGGLVLSLNVNAATIGIVNVENLNVRSGPSTTSSIVDSVHFGDKLEILSKTNQWYKIDIDMLSNAYVHSSYINIDDIGKSRIVVNNGELRNSPNLLGNKIADITNGEFINVVYQTGEWFYVATSKGKGYMHSNSFTAPDNDVKPSEKEDSKDAPESDATPESEDTPKKENKKVVTVTTNVLNVRQEASIASSKIGQVYRYNTFDIISELEEWVSIKLSNGNIGYIYKTYVEISDQKTIANVSQLRQDVVNYAKQFLGNPYVWGGNSLTKGVDCSGFTQQVMKKFGVSINRTASTQFKNGTRISQKDLLPGDLVFFGYNNRISHVGLYIGNGQVIHANNPRTGIVINKLTSNQMLPYIGATRVIN</sequence>
<feature type="domain" description="NlpC/P60" evidence="8">
    <location>
        <begin position="255"/>
        <end position="376"/>
    </location>
</feature>
<dbReference type="Proteomes" id="UP001144256">
    <property type="component" value="Unassembled WGS sequence"/>
</dbReference>
<evidence type="ECO:0000256" key="6">
    <source>
        <dbReference type="SAM" id="SignalP"/>
    </source>
</evidence>
<keyword evidence="4" id="KW-0788">Thiol protease</keyword>
<gene>
    <name evidence="9" type="ORF">SH1V18_28540</name>
</gene>
<dbReference type="PROSITE" id="PS51781">
    <property type="entry name" value="SH3B"/>
    <property type="match status" value="2"/>
</dbReference>
<dbReference type="SUPFAM" id="SSF54001">
    <property type="entry name" value="Cysteine proteinases"/>
    <property type="match status" value="1"/>
</dbReference>
<dbReference type="GO" id="GO:0006508">
    <property type="term" value="P:proteolysis"/>
    <property type="evidence" value="ECO:0007669"/>
    <property type="project" value="UniProtKB-KW"/>
</dbReference>
<feature type="domain" description="SH3b" evidence="7">
    <location>
        <begin position="182"/>
        <end position="247"/>
    </location>
</feature>
<dbReference type="AlphaFoldDB" id="A0A9W5YC31"/>
<evidence type="ECO:0000313" key="10">
    <source>
        <dbReference type="Proteomes" id="UP001144256"/>
    </source>
</evidence>
<organism evidence="9 10">
    <name type="scientific">Vallitalea longa</name>
    <dbReference type="NCBI Taxonomy" id="2936439"/>
    <lineage>
        <taxon>Bacteria</taxon>
        <taxon>Bacillati</taxon>
        <taxon>Bacillota</taxon>
        <taxon>Clostridia</taxon>
        <taxon>Lachnospirales</taxon>
        <taxon>Vallitaleaceae</taxon>
        <taxon>Vallitalea</taxon>
    </lineage>
</organism>
<keyword evidence="2" id="KW-0645">Protease</keyword>
<name>A0A9W5YC31_9FIRM</name>
<dbReference type="InterPro" id="IPR000064">
    <property type="entry name" value="NLP_P60_dom"/>
</dbReference>
<dbReference type="Gene3D" id="3.90.1720.10">
    <property type="entry name" value="endopeptidase domain like (from Nostoc punctiforme)"/>
    <property type="match status" value="1"/>
</dbReference>
<dbReference type="EMBL" id="BRLB01000009">
    <property type="protein sequence ID" value="GKX30374.1"/>
    <property type="molecule type" value="Genomic_DNA"/>
</dbReference>
<evidence type="ECO:0000256" key="4">
    <source>
        <dbReference type="ARBA" id="ARBA00022807"/>
    </source>
</evidence>
<dbReference type="Gene3D" id="2.30.30.40">
    <property type="entry name" value="SH3 Domains"/>
    <property type="match status" value="3"/>
</dbReference>
<dbReference type="PANTHER" id="PTHR47053">
    <property type="entry name" value="MUREIN DD-ENDOPEPTIDASE MEPH-RELATED"/>
    <property type="match status" value="1"/>
</dbReference>
<dbReference type="GO" id="GO:0008234">
    <property type="term" value="F:cysteine-type peptidase activity"/>
    <property type="evidence" value="ECO:0007669"/>
    <property type="project" value="UniProtKB-KW"/>
</dbReference>
<dbReference type="InterPro" id="IPR051202">
    <property type="entry name" value="Peptidase_C40"/>
</dbReference>
<feature type="domain" description="SH3b" evidence="7">
    <location>
        <begin position="26"/>
        <end position="89"/>
    </location>
</feature>
<evidence type="ECO:0000259" key="7">
    <source>
        <dbReference type="PROSITE" id="PS51781"/>
    </source>
</evidence>
<dbReference type="InterPro" id="IPR038765">
    <property type="entry name" value="Papain-like_cys_pep_sf"/>
</dbReference>
<evidence type="ECO:0000256" key="5">
    <source>
        <dbReference type="SAM" id="MobiDB-lite"/>
    </source>
</evidence>
<proteinExistence type="inferred from homology"/>